<accession>A0ACC2CSA3</accession>
<comment type="caution">
    <text evidence="1">The sequence shown here is derived from an EMBL/GenBank/DDBJ whole genome shotgun (WGS) entry which is preliminary data.</text>
</comment>
<name>A0ACC2CSA3_DIPCM</name>
<sequence length="261" mass="29585">MEMTGEEAIDLQLQQQQFWWQKHDEQQVALYATLGVFLVTLFVVFSVYLAAIRRKKSDTILIVGLSGSGKTVLYYQLRDGSTHEGTVTSMQPNEDRFVLHSELEKKGKLRAVHVVDVPGHARLRPKLDEFLRQAQGIIFMVDALDFMPNIRPTAEYLFEVLSKPLVVKKKIPVLLVCNKMDKVTAHSMDFIRKQLEKEIDKLRTTQSSISEADLSSGVFLGTQGEAFKFTQCTNKLTVVESSALTGKISEVEQFIRSYVKP</sequence>
<dbReference type="EMBL" id="CM055100">
    <property type="protein sequence ID" value="KAJ7544825.1"/>
    <property type="molecule type" value="Genomic_DNA"/>
</dbReference>
<reference evidence="2" key="1">
    <citation type="journal article" date="2024" name="Proc. Natl. Acad. Sci. U.S.A.">
        <title>Extraordinary preservation of gene collinearity over three hundred million years revealed in homosporous lycophytes.</title>
        <authorList>
            <person name="Li C."/>
            <person name="Wickell D."/>
            <person name="Kuo L.Y."/>
            <person name="Chen X."/>
            <person name="Nie B."/>
            <person name="Liao X."/>
            <person name="Peng D."/>
            <person name="Ji J."/>
            <person name="Jenkins J."/>
            <person name="Williams M."/>
            <person name="Shu S."/>
            <person name="Plott C."/>
            <person name="Barry K."/>
            <person name="Rajasekar S."/>
            <person name="Grimwood J."/>
            <person name="Han X."/>
            <person name="Sun S."/>
            <person name="Hou Z."/>
            <person name="He W."/>
            <person name="Dai G."/>
            <person name="Sun C."/>
            <person name="Schmutz J."/>
            <person name="Leebens-Mack J.H."/>
            <person name="Li F.W."/>
            <person name="Wang L."/>
        </authorList>
    </citation>
    <scope>NUCLEOTIDE SEQUENCE [LARGE SCALE GENOMIC DNA]</scope>
    <source>
        <strain evidence="2">cv. PW_Plant_1</strain>
    </source>
</reference>
<organism evidence="1 2">
    <name type="scientific">Diphasiastrum complanatum</name>
    <name type="common">Issler's clubmoss</name>
    <name type="synonym">Lycopodium complanatum</name>
    <dbReference type="NCBI Taxonomy" id="34168"/>
    <lineage>
        <taxon>Eukaryota</taxon>
        <taxon>Viridiplantae</taxon>
        <taxon>Streptophyta</taxon>
        <taxon>Embryophyta</taxon>
        <taxon>Tracheophyta</taxon>
        <taxon>Lycopodiopsida</taxon>
        <taxon>Lycopodiales</taxon>
        <taxon>Lycopodiaceae</taxon>
        <taxon>Lycopodioideae</taxon>
        <taxon>Diphasiastrum</taxon>
    </lineage>
</organism>
<gene>
    <name evidence="1" type="ORF">O6H91_09G095100</name>
</gene>
<dbReference type="Proteomes" id="UP001162992">
    <property type="component" value="Chromosome 9"/>
</dbReference>
<keyword evidence="2" id="KW-1185">Reference proteome</keyword>
<evidence type="ECO:0000313" key="1">
    <source>
        <dbReference type="EMBL" id="KAJ7544825.1"/>
    </source>
</evidence>
<protein>
    <submittedName>
        <fullName evidence="1">Uncharacterized protein</fullName>
    </submittedName>
</protein>
<evidence type="ECO:0000313" key="2">
    <source>
        <dbReference type="Proteomes" id="UP001162992"/>
    </source>
</evidence>
<proteinExistence type="predicted"/>